<proteinExistence type="predicted"/>
<reference evidence="1" key="1">
    <citation type="submission" date="2020-05" db="EMBL/GenBank/DDBJ databases">
        <authorList>
            <person name="Chiriac C."/>
            <person name="Salcher M."/>
            <person name="Ghai R."/>
            <person name="Kavagutti S V."/>
        </authorList>
    </citation>
    <scope>NUCLEOTIDE SEQUENCE</scope>
</reference>
<protein>
    <submittedName>
        <fullName evidence="1">Unannotated protein</fullName>
    </submittedName>
</protein>
<dbReference type="Pfam" id="PF10698">
    <property type="entry name" value="DUF2505"/>
    <property type="match status" value="1"/>
</dbReference>
<dbReference type="AlphaFoldDB" id="A0A6J6NJ03"/>
<evidence type="ECO:0000313" key="1">
    <source>
        <dbReference type="EMBL" id="CAB4686126.1"/>
    </source>
</evidence>
<dbReference type="InterPro" id="IPR023393">
    <property type="entry name" value="START-like_dom_sf"/>
</dbReference>
<accession>A0A6J6NJ03</accession>
<gene>
    <name evidence="1" type="ORF">UFOPK2579_00126</name>
</gene>
<dbReference type="Gene3D" id="3.30.530.20">
    <property type="match status" value="1"/>
</dbReference>
<dbReference type="SUPFAM" id="SSF55961">
    <property type="entry name" value="Bet v1-like"/>
    <property type="match status" value="1"/>
</dbReference>
<name>A0A6J6NJ03_9ZZZZ</name>
<dbReference type="EMBL" id="CAEZXR010000007">
    <property type="protein sequence ID" value="CAB4686126.1"/>
    <property type="molecule type" value="Genomic_DNA"/>
</dbReference>
<sequence>MKFRHELTYDAPPADVFAMLADPAFREATCAAQDVVSADVSITPRGAGFDLVIDQQQKTTDLPGFARTFAGDSTQAIQRESWSDATGATLVIEAPGKPTSSSGTITLSPKGSGTVEVVELEIKVKVPLIGGKLEKLIGEKIAAGMDVEHTVGSAWLKGEK</sequence>
<organism evidence="1">
    <name type="scientific">freshwater metagenome</name>
    <dbReference type="NCBI Taxonomy" id="449393"/>
    <lineage>
        <taxon>unclassified sequences</taxon>
        <taxon>metagenomes</taxon>
        <taxon>ecological metagenomes</taxon>
    </lineage>
</organism>
<dbReference type="InterPro" id="IPR019639">
    <property type="entry name" value="DUF2505"/>
</dbReference>